<dbReference type="RefSeq" id="WP_114247822.1">
    <property type="nucleotide sequence ID" value="NZ_CP027306.1"/>
</dbReference>
<keyword evidence="10" id="KW-0121">Carboxypeptidase</keyword>
<dbReference type="InterPro" id="IPR000834">
    <property type="entry name" value="Peptidase_M14"/>
</dbReference>
<dbReference type="GO" id="GO:0005615">
    <property type="term" value="C:extracellular space"/>
    <property type="evidence" value="ECO:0007669"/>
    <property type="project" value="TreeGrafter"/>
</dbReference>
<dbReference type="AlphaFoldDB" id="A0A2Z5JPU2"/>
<comment type="caution">
    <text evidence="7">Lacks conserved residue(s) required for the propagation of feature annotation.</text>
</comment>
<feature type="domain" description="Peptidase M14" evidence="9">
    <location>
        <begin position="52"/>
        <end position="326"/>
    </location>
</feature>
<comment type="cofactor">
    <cofactor evidence="1">
        <name>Zn(2+)</name>
        <dbReference type="ChEBI" id="CHEBI:29105"/>
    </cofactor>
</comment>
<evidence type="ECO:0000256" key="4">
    <source>
        <dbReference type="ARBA" id="ARBA00022801"/>
    </source>
</evidence>
<dbReference type="Proteomes" id="UP000252698">
    <property type="component" value="Chromosome"/>
</dbReference>
<organism evidence="10 11">
    <name type="scientific">Streptomyces atratus</name>
    <dbReference type="NCBI Taxonomy" id="1893"/>
    <lineage>
        <taxon>Bacteria</taxon>
        <taxon>Bacillati</taxon>
        <taxon>Actinomycetota</taxon>
        <taxon>Actinomycetes</taxon>
        <taxon>Kitasatosporales</taxon>
        <taxon>Streptomycetaceae</taxon>
        <taxon>Streptomyces</taxon>
    </lineage>
</organism>
<sequence>MTPRIPIAHRPVRRNLILTAAAAVLAVPLVTVPAEAAHAQPRTGFEISNGARWTSQPEEQSFLATVDRGSDRVSVDRIGTTKQGRPLQLVRIGNHRPTASTMLLICSQHGNEPSGREACLTTIRDLAHAQDRSTRAFLSRTNVLVVPTANPDGRAANTRGNSDGVDINRDHIALQTAEARAMAAVIRDRKPDVIYDLHEYGATPPYYDKDLFVLWPRNLNASDRVHGESQTLAERYVRPTAKESGYSSGLYGIWTDPVTGDPIKQTAGDGQERILRNTSGIKHAVGLLIESRVDALTDAEKADPALNSRRRVNSQLAALDGLFTFTDERRGRIEAATAASRAAGLKDRGPIYLGGADNESPQAGQVLQDPPCGYRLTKDQFDDIKDELALHGVTSRPDGDGAYVPLRQSARNLIPLLLDERATYHLANGQADTAC</sequence>
<dbReference type="GO" id="GO:0004181">
    <property type="term" value="F:metallocarboxypeptidase activity"/>
    <property type="evidence" value="ECO:0007669"/>
    <property type="project" value="InterPro"/>
</dbReference>
<evidence type="ECO:0000256" key="2">
    <source>
        <dbReference type="ARBA" id="ARBA00005988"/>
    </source>
</evidence>
<evidence type="ECO:0000256" key="1">
    <source>
        <dbReference type="ARBA" id="ARBA00001947"/>
    </source>
</evidence>
<dbReference type="KEGG" id="sata:C5746_35725"/>
<dbReference type="GO" id="GO:0006508">
    <property type="term" value="P:proteolysis"/>
    <property type="evidence" value="ECO:0007669"/>
    <property type="project" value="UniProtKB-KW"/>
</dbReference>
<dbReference type="GO" id="GO:0008270">
    <property type="term" value="F:zinc ion binding"/>
    <property type="evidence" value="ECO:0007669"/>
    <property type="project" value="InterPro"/>
</dbReference>
<keyword evidence="3" id="KW-0645">Protease</keyword>
<dbReference type="GeneID" id="95523694"/>
<evidence type="ECO:0000256" key="6">
    <source>
        <dbReference type="ARBA" id="ARBA00023049"/>
    </source>
</evidence>
<protein>
    <submittedName>
        <fullName evidence="10">Carboxypeptidase</fullName>
    </submittedName>
</protein>
<feature type="chain" id="PRO_5016447296" evidence="8">
    <location>
        <begin position="37"/>
        <end position="435"/>
    </location>
</feature>
<dbReference type="PROSITE" id="PS51318">
    <property type="entry name" value="TAT"/>
    <property type="match status" value="1"/>
</dbReference>
<dbReference type="Pfam" id="PF00246">
    <property type="entry name" value="Peptidase_M14"/>
    <property type="match status" value="1"/>
</dbReference>
<keyword evidence="4" id="KW-0378">Hydrolase</keyword>
<reference evidence="10 11" key="1">
    <citation type="journal article" date="2018" name="Front. Microbiol.">
        <title>Genome Sequencing of Streptomyces atratus SCSIOZH16 and Activation Production of Nocardamine via Metabolic Engineering.</title>
        <authorList>
            <person name="Li Y."/>
            <person name="Zhang C."/>
            <person name="Liu C."/>
            <person name="Ju J."/>
            <person name="Ma J."/>
        </authorList>
    </citation>
    <scope>NUCLEOTIDE SEQUENCE [LARGE SCALE GENOMIC DNA]</scope>
    <source>
        <strain evidence="10 11">SCSIO_ZH16</strain>
    </source>
</reference>
<evidence type="ECO:0000256" key="3">
    <source>
        <dbReference type="ARBA" id="ARBA00022670"/>
    </source>
</evidence>
<evidence type="ECO:0000256" key="8">
    <source>
        <dbReference type="SAM" id="SignalP"/>
    </source>
</evidence>
<keyword evidence="5" id="KW-0862">Zinc</keyword>
<evidence type="ECO:0000256" key="7">
    <source>
        <dbReference type="PROSITE-ProRule" id="PRU01379"/>
    </source>
</evidence>
<dbReference type="SMART" id="SM00631">
    <property type="entry name" value="Zn_pept"/>
    <property type="match status" value="1"/>
</dbReference>
<comment type="similarity">
    <text evidence="2 7">Belongs to the peptidase M14 family.</text>
</comment>
<name>A0A2Z5JPU2_STRAR</name>
<dbReference type="PANTHER" id="PTHR11705:SF143">
    <property type="entry name" value="SLL0236 PROTEIN"/>
    <property type="match status" value="1"/>
</dbReference>
<dbReference type="InterPro" id="IPR006311">
    <property type="entry name" value="TAT_signal"/>
</dbReference>
<evidence type="ECO:0000313" key="11">
    <source>
        <dbReference type="Proteomes" id="UP000252698"/>
    </source>
</evidence>
<keyword evidence="6" id="KW-0482">Metalloprotease</keyword>
<dbReference type="SUPFAM" id="SSF53187">
    <property type="entry name" value="Zn-dependent exopeptidases"/>
    <property type="match status" value="1"/>
</dbReference>
<feature type="signal peptide" evidence="8">
    <location>
        <begin position="1"/>
        <end position="36"/>
    </location>
</feature>
<dbReference type="Gene3D" id="3.40.630.10">
    <property type="entry name" value="Zn peptidases"/>
    <property type="match status" value="1"/>
</dbReference>
<gene>
    <name evidence="10" type="ORF">C5746_35725</name>
</gene>
<keyword evidence="8" id="KW-0732">Signal</keyword>
<dbReference type="CDD" id="cd06242">
    <property type="entry name" value="M14-like"/>
    <property type="match status" value="1"/>
</dbReference>
<evidence type="ECO:0000313" key="10">
    <source>
        <dbReference type="EMBL" id="AXE81415.1"/>
    </source>
</evidence>
<evidence type="ECO:0000259" key="9">
    <source>
        <dbReference type="PROSITE" id="PS52035"/>
    </source>
</evidence>
<evidence type="ECO:0000256" key="5">
    <source>
        <dbReference type="ARBA" id="ARBA00022833"/>
    </source>
</evidence>
<accession>A0A2Z5JPU2</accession>
<proteinExistence type="inferred from homology"/>
<dbReference type="PROSITE" id="PS52035">
    <property type="entry name" value="PEPTIDASE_M14"/>
    <property type="match status" value="1"/>
</dbReference>
<dbReference type="PANTHER" id="PTHR11705">
    <property type="entry name" value="PROTEASE FAMILY M14 CARBOXYPEPTIDASE A,B"/>
    <property type="match status" value="1"/>
</dbReference>
<dbReference type="EMBL" id="CP027306">
    <property type="protein sequence ID" value="AXE81415.1"/>
    <property type="molecule type" value="Genomic_DNA"/>
</dbReference>